<dbReference type="EMBL" id="JAUSSU010000004">
    <property type="protein sequence ID" value="MDQ0112850.1"/>
    <property type="molecule type" value="Genomic_DNA"/>
</dbReference>
<evidence type="ECO:0000313" key="3">
    <source>
        <dbReference type="Proteomes" id="UP001229346"/>
    </source>
</evidence>
<sequence length="431" mass="48085">MSLRRWMPLAIGGILIIALLGIPLSPGTGQTSTGKPDGDSVDQPPDGEQSVAPSIELIVNVSLTAEQFTRLGQLNRAFMMKYPHIQVKLMNQAYGNEAYSLWLEQSRQGTAADIMLLPSAWIRPFAMQGYLKPVDSLLTGDALSDQMPGLIEPLKWNGYVWGMPKDYNPYLVFWNSQLLAEAGMSAPPDNWRSFEETALKLMERKPEAKLVNLAQGDLLQLLVWLRTFDPPGSPNGDSLLKPGAAVIEQLNWLQLAQPQLSKVGAQGGGYLLSDAISRNELLAAVMPWSEYLELTESVKNRLEINREAIVSPWLNGRSFAVSARSEAEDEALLWIQEMTDSLAQQQFYDESGVLPSRASLYGLGNAYQSDQSIVPPSWWVTIMNDMTYVESAASIDTNWPIRWREWQSQWEVHIDGAPQFFAFGDYIAKSK</sequence>
<dbReference type="InterPro" id="IPR006059">
    <property type="entry name" value="SBP"/>
</dbReference>
<name>A0ABT9TZN8_PAEHA</name>
<evidence type="ECO:0000256" key="1">
    <source>
        <dbReference type="SAM" id="MobiDB-lite"/>
    </source>
</evidence>
<dbReference type="Pfam" id="PF13416">
    <property type="entry name" value="SBP_bac_8"/>
    <property type="match status" value="1"/>
</dbReference>
<protein>
    <submittedName>
        <fullName evidence="2">ABC-type glycerol-3-phosphate transport system substrate-binding protein</fullName>
    </submittedName>
</protein>
<proteinExistence type="predicted"/>
<evidence type="ECO:0000313" key="2">
    <source>
        <dbReference type="EMBL" id="MDQ0112850.1"/>
    </source>
</evidence>
<dbReference type="SUPFAM" id="SSF53850">
    <property type="entry name" value="Periplasmic binding protein-like II"/>
    <property type="match status" value="1"/>
</dbReference>
<dbReference type="PANTHER" id="PTHR43649:SF12">
    <property type="entry name" value="DIACETYLCHITOBIOSE BINDING PROTEIN DASA"/>
    <property type="match status" value="1"/>
</dbReference>
<organism evidence="2 3">
    <name type="scientific">Paenibacillus harenae</name>
    <dbReference type="NCBI Taxonomy" id="306543"/>
    <lineage>
        <taxon>Bacteria</taxon>
        <taxon>Bacillati</taxon>
        <taxon>Bacillota</taxon>
        <taxon>Bacilli</taxon>
        <taxon>Bacillales</taxon>
        <taxon>Paenibacillaceae</taxon>
        <taxon>Paenibacillus</taxon>
    </lineage>
</organism>
<keyword evidence="3" id="KW-1185">Reference proteome</keyword>
<accession>A0ABT9TZN8</accession>
<feature type="region of interest" description="Disordered" evidence="1">
    <location>
        <begin position="28"/>
        <end position="49"/>
    </location>
</feature>
<comment type="caution">
    <text evidence="2">The sequence shown here is derived from an EMBL/GenBank/DDBJ whole genome shotgun (WGS) entry which is preliminary data.</text>
</comment>
<dbReference type="InterPro" id="IPR050490">
    <property type="entry name" value="Bact_solute-bd_prot1"/>
</dbReference>
<dbReference type="Gene3D" id="3.40.190.10">
    <property type="entry name" value="Periplasmic binding protein-like II"/>
    <property type="match status" value="3"/>
</dbReference>
<dbReference type="PANTHER" id="PTHR43649">
    <property type="entry name" value="ARABINOSE-BINDING PROTEIN-RELATED"/>
    <property type="match status" value="1"/>
</dbReference>
<gene>
    <name evidence="2" type="ORF">J2T15_002285</name>
</gene>
<reference evidence="2 3" key="1">
    <citation type="submission" date="2023-07" db="EMBL/GenBank/DDBJ databases">
        <title>Sorghum-associated microbial communities from plants grown in Nebraska, USA.</title>
        <authorList>
            <person name="Schachtman D."/>
        </authorList>
    </citation>
    <scope>NUCLEOTIDE SEQUENCE [LARGE SCALE GENOMIC DNA]</scope>
    <source>
        <strain evidence="2 3">CC482</strain>
    </source>
</reference>
<dbReference type="Proteomes" id="UP001229346">
    <property type="component" value="Unassembled WGS sequence"/>
</dbReference>